<reference evidence="1 2" key="2">
    <citation type="journal article" date="2017" name="Int. J. Syst. Evol. Microbiol.">
        <title>Mycobacterium stephanolepidis sp. nov., a rapidly growing species related to Mycobacterium chelonae, isolated from marine teleost fish, Stephanolepis cirrhifer.</title>
        <authorList>
            <person name="Fukano H."/>
            <person name="Wada S."/>
            <person name="Kurata O."/>
            <person name="Katayama K."/>
            <person name="Fujiwara N."/>
            <person name="Hoshino Y."/>
        </authorList>
    </citation>
    <scope>NUCLEOTIDE SEQUENCE [LARGE SCALE GENOMIC DNA]</scope>
    <source>
        <strain evidence="1 2">NJB0901</strain>
    </source>
</reference>
<protein>
    <recommendedName>
        <fullName evidence="3">ESAT-6-like protein</fullName>
    </recommendedName>
</protein>
<organism evidence="1 2">
    <name type="scientific">[Mycobacterium] stephanolepidis</name>
    <dbReference type="NCBI Taxonomy" id="1520670"/>
    <lineage>
        <taxon>Bacteria</taxon>
        <taxon>Bacillati</taxon>
        <taxon>Actinomycetota</taxon>
        <taxon>Actinomycetes</taxon>
        <taxon>Mycobacteriales</taxon>
        <taxon>Mycobacteriaceae</taxon>
        <taxon>Mycobacteroides</taxon>
    </lineage>
</organism>
<dbReference type="KEGG" id="mste:MSTE_03650"/>
<proteinExistence type="predicted"/>
<accession>A0A1Z4F179</accession>
<dbReference type="InterPro" id="IPR022536">
    <property type="entry name" value="EspC"/>
</dbReference>
<dbReference type="GO" id="GO:0009306">
    <property type="term" value="P:protein secretion"/>
    <property type="evidence" value="ECO:0007669"/>
    <property type="project" value="InterPro"/>
</dbReference>
<gene>
    <name evidence="1" type="ORF">MSTE_03650</name>
</gene>
<name>A0A1Z4F179_9MYCO</name>
<dbReference type="Proteomes" id="UP000217954">
    <property type="component" value="Chromosome"/>
</dbReference>
<evidence type="ECO:0000313" key="1">
    <source>
        <dbReference type="EMBL" id="BAX98949.1"/>
    </source>
</evidence>
<dbReference type="AlphaFoldDB" id="A0A1Z4F179"/>
<evidence type="ECO:0008006" key="3">
    <source>
        <dbReference type="Google" id="ProtNLM"/>
    </source>
</evidence>
<sequence>MALQVNPEDVNRHAWALIDAVTDSRADHAHDTDRVAEAAGGWIGESARALNEAQGFWSEQGDVLHRNLGGLGTWMQEAAGKFAAQDQRSRDSIAKIDGGH</sequence>
<reference evidence="2" key="1">
    <citation type="journal article" date="2017" name="Genome Announc.">
        <title>Complete Genome Sequence of Mycobacterium stephanolepidis.</title>
        <authorList>
            <person name="Fukano H."/>
            <person name="Yoshida M."/>
            <person name="Katayama Y."/>
            <person name="Omatsu T."/>
            <person name="Mizutani T."/>
            <person name="Kurata O."/>
            <person name="Wada S."/>
            <person name="Hoshino Y."/>
        </authorList>
    </citation>
    <scope>NUCLEOTIDE SEQUENCE [LARGE SCALE GENOMIC DNA]</scope>
    <source>
        <strain evidence="2">NJB0901</strain>
    </source>
</reference>
<keyword evidence="2" id="KW-1185">Reference proteome</keyword>
<dbReference type="OrthoDB" id="4734467at2"/>
<dbReference type="Pfam" id="PF10824">
    <property type="entry name" value="T7SS_ESX_EspC"/>
    <property type="match status" value="1"/>
</dbReference>
<evidence type="ECO:0000313" key="2">
    <source>
        <dbReference type="Proteomes" id="UP000217954"/>
    </source>
</evidence>
<dbReference type="SUPFAM" id="SSF140453">
    <property type="entry name" value="EsxAB dimer-like"/>
    <property type="match status" value="1"/>
</dbReference>
<dbReference type="InterPro" id="IPR036689">
    <property type="entry name" value="ESAT-6-like_sf"/>
</dbReference>
<dbReference type="Gene3D" id="1.10.287.1060">
    <property type="entry name" value="ESAT-6-like"/>
    <property type="match status" value="1"/>
</dbReference>
<dbReference type="EMBL" id="AP018165">
    <property type="protein sequence ID" value="BAX98949.1"/>
    <property type="molecule type" value="Genomic_DNA"/>
</dbReference>
<dbReference type="RefSeq" id="WP_096503264.1">
    <property type="nucleotide sequence ID" value="NZ_AP018165.1"/>
</dbReference>